<dbReference type="InterPro" id="IPR056769">
    <property type="entry name" value="Piezo_TM1-24"/>
</dbReference>
<evidence type="ECO:0000313" key="5">
    <source>
        <dbReference type="Proteomes" id="UP000008281"/>
    </source>
</evidence>
<dbReference type="eggNOG" id="KOG1893">
    <property type="taxonomic scope" value="Eukaryota"/>
</dbReference>
<dbReference type="AlphaFoldDB" id="E3NQL3"/>
<keyword evidence="2" id="KW-0472">Membrane</keyword>
<protein>
    <recommendedName>
        <fullName evidence="3">Piezo TM1-24 domain-containing protein</fullName>
    </recommendedName>
</protein>
<dbReference type="GO" id="GO:0050982">
    <property type="term" value="P:detection of mechanical stimulus"/>
    <property type="evidence" value="ECO:0007669"/>
    <property type="project" value="TreeGrafter"/>
</dbReference>
<evidence type="ECO:0000256" key="2">
    <source>
        <dbReference type="SAM" id="Phobius"/>
    </source>
</evidence>
<dbReference type="HOGENOM" id="CLU_1901418_0_0_1"/>
<dbReference type="InterPro" id="IPR027272">
    <property type="entry name" value="Piezo"/>
</dbReference>
<dbReference type="GO" id="GO:0071260">
    <property type="term" value="P:cellular response to mechanical stimulus"/>
    <property type="evidence" value="ECO:0007669"/>
    <property type="project" value="TreeGrafter"/>
</dbReference>
<keyword evidence="2" id="KW-0812">Transmembrane</keyword>
<dbReference type="OrthoDB" id="303066at2759"/>
<dbReference type="STRING" id="31234.E3NQL3"/>
<feature type="transmembrane region" description="Helical" evidence="2">
    <location>
        <begin position="69"/>
        <end position="87"/>
    </location>
</feature>
<dbReference type="Proteomes" id="UP000008281">
    <property type="component" value="Unassembled WGS sequence"/>
</dbReference>
<reference evidence="4" key="1">
    <citation type="submission" date="2007-07" db="EMBL/GenBank/DDBJ databases">
        <title>PCAP assembly of the Caenorhabditis remanei genome.</title>
        <authorList>
            <consortium name="The Caenorhabditis remanei Sequencing Consortium"/>
            <person name="Wilson R.K."/>
        </authorList>
    </citation>
    <scope>NUCLEOTIDE SEQUENCE [LARGE SCALE GENOMIC DNA]</scope>
    <source>
        <strain evidence="4">PB4641</strain>
    </source>
</reference>
<feature type="non-terminal residue" evidence="4">
    <location>
        <position position="1"/>
    </location>
</feature>
<gene>
    <name evidence="4" type="ORF">CRE_07136</name>
</gene>
<dbReference type="GO" id="GO:0042391">
    <property type="term" value="P:regulation of membrane potential"/>
    <property type="evidence" value="ECO:0007669"/>
    <property type="project" value="TreeGrafter"/>
</dbReference>
<evidence type="ECO:0000313" key="4">
    <source>
        <dbReference type="EMBL" id="EFO85169.1"/>
    </source>
</evidence>
<sequence>QFSFRLYRGLAYAFWLTLTFYTSFVIIALYIYQFPGVSQWIIDNTNLSKEWLDAIGLVDYSAIGESGALFLQLFAPIALFVVTMLQLKFFHGPWSRATSPRRAAEDPPTESAVATTSETGRANAGGWLITDWDT</sequence>
<keyword evidence="2" id="KW-1133">Transmembrane helix</keyword>
<dbReference type="GO" id="GO:0005886">
    <property type="term" value="C:plasma membrane"/>
    <property type="evidence" value="ECO:0007669"/>
    <property type="project" value="TreeGrafter"/>
</dbReference>
<evidence type="ECO:0000256" key="1">
    <source>
        <dbReference type="SAM" id="MobiDB-lite"/>
    </source>
</evidence>
<proteinExistence type="predicted"/>
<dbReference type="GO" id="GO:0005261">
    <property type="term" value="F:monoatomic cation channel activity"/>
    <property type="evidence" value="ECO:0007669"/>
    <property type="project" value="TreeGrafter"/>
</dbReference>
<dbReference type="PANTHER" id="PTHR13167:SF25">
    <property type="entry name" value="PIEZO-TYPE MECHANOSENSITIVE ION CHANNEL COMPONENT"/>
    <property type="match status" value="1"/>
</dbReference>
<dbReference type="EMBL" id="DS269540">
    <property type="protein sequence ID" value="EFO85169.1"/>
    <property type="molecule type" value="Genomic_DNA"/>
</dbReference>
<feature type="domain" description="Piezo TM1-24" evidence="3">
    <location>
        <begin position="1"/>
        <end position="95"/>
    </location>
</feature>
<feature type="region of interest" description="Disordered" evidence="1">
    <location>
        <begin position="96"/>
        <end position="118"/>
    </location>
</feature>
<dbReference type="GO" id="GO:0008381">
    <property type="term" value="F:mechanosensitive monoatomic ion channel activity"/>
    <property type="evidence" value="ECO:0007669"/>
    <property type="project" value="InterPro"/>
</dbReference>
<organism evidence="5">
    <name type="scientific">Caenorhabditis remanei</name>
    <name type="common">Caenorhabditis vulgaris</name>
    <dbReference type="NCBI Taxonomy" id="31234"/>
    <lineage>
        <taxon>Eukaryota</taxon>
        <taxon>Metazoa</taxon>
        <taxon>Ecdysozoa</taxon>
        <taxon>Nematoda</taxon>
        <taxon>Chromadorea</taxon>
        <taxon>Rhabditida</taxon>
        <taxon>Rhabditina</taxon>
        <taxon>Rhabditomorpha</taxon>
        <taxon>Rhabditoidea</taxon>
        <taxon>Rhabditidae</taxon>
        <taxon>Peloderinae</taxon>
        <taxon>Caenorhabditis</taxon>
    </lineage>
</organism>
<dbReference type="PANTHER" id="PTHR13167">
    <property type="entry name" value="PIEZO-TYPE MECHANOSENSITIVE ION CHANNEL COMPONENT"/>
    <property type="match status" value="1"/>
</dbReference>
<dbReference type="Pfam" id="PF24871">
    <property type="entry name" value="Piezo_TM1-24"/>
    <property type="match status" value="1"/>
</dbReference>
<accession>E3NQL3</accession>
<name>E3NQL3_CAERE</name>
<keyword evidence="5" id="KW-1185">Reference proteome</keyword>
<feature type="transmembrane region" description="Helical" evidence="2">
    <location>
        <begin position="12"/>
        <end position="32"/>
    </location>
</feature>
<dbReference type="InParanoid" id="E3NQL3"/>
<evidence type="ECO:0000259" key="3">
    <source>
        <dbReference type="Pfam" id="PF24871"/>
    </source>
</evidence>